<comment type="caution">
    <text evidence="1">The sequence shown here is derived from an EMBL/GenBank/DDBJ whole genome shotgun (WGS) entry which is preliminary data.</text>
</comment>
<name>A0ABR0EHK3_ZASCE</name>
<sequence length="522" mass="59667">MSLPRLPREIRDIIYSNLVTVENDSQTSGALNRPDDIAECEDFIYNQPYDFSRLADLVNINTALGVEALEMLLSHGFVLIHDRSLWLRELVKAFQVPVVKVDLLNGIEFDHWTMKLDISIPHSRHNIMRSEYNPSDMVILAKDMPLFCRALRWAFLGYEQTATMVLPDPYEALLYKYLPPNDNHRASLDIQLRSVTNEGVPSSLNPAMESSLLKPLLQCFCGELAISVRGSLAGPAGDQYWTQRLTDAMAPTEIWMSAMAWQLLDAMADAHSLVKQSYTEGRMLQVYNLVHFIAEQVRTCSLIAMAQGSEDEELPESLEKEFVSGISEPLTRAIIIEYDMFAYAFCAGLRSYDVEATFGMLDFWARWRIDCTDDFLERARYLRIPLLPILNGDLAHPCDDWMETVCSAIECLERAHNRPVHRLADNLLRLNHVAVAFPDIQIYQSHIPLLYEVWRTHNDVRPSATMVRALLNGLCIDRFDIDSMRTTSAYNYRVPPQMKGWVDTAEQALAHQRQTVLYNVGR</sequence>
<reference evidence="1 2" key="1">
    <citation type="journal article" date="2023" name="G3 (Bethesda)">
        <title>A chromosome-level genome assembly of Zasmidium syzygii isolated from banana leaves.</title>
        <authorList>
            <person name="van Westerhoven A.C."/>
            <person name="Mehrabi R."/>
            <person name="Talebi R."/>
            <person name="Steentjes M.B.F."/>
            <person name="Corcolon B."/>
            <person name="Chong P.A."/>
            <person name="Kema G.H.J."/>
            <person name="Seidl M.F."/>
        </authorList>
    </citation>
    <scope>NUCLEOTIDE SEQUENCE [LARGE SCALE GENOMIC DNA]</scope>
    <source>
        <strain evidence="1 2">P124</strain>
    </source>
</reference>
<evidence type="ECO:0000313" key="1">
    <source>
        <dbReference type="EMBL" id="KAK4500608.1"/>
    </source>
</evidence>
<proteinExistence type="predicted"/>
<keyword evidence="2" id="KW-1185">Reference proteome</keyword>
<protein>
    <submittedName>
        <fullName evidence="1">Uncharacterized protein</fullName>
    </submittedName>
</protein>
<dbReference type="EMBL" id="JAXOVC010000006">
    <property type="protein sequence ID" value="KAK4500608.1"/>
    <property type="molecule type" value="Genomic_DNA"/>
</dbReference>
<gene>
    <name evidence="1" type="ORF">PRZ48_008797</name>
</gene>
<accession>A0ABR0EHK3</accession>
<organism evidence="1 2">
    <name type="scientific">Zasmidium cellare</name>
    <name type="common">Wine cellar mold</name>
    <name type="synonym">Racodium cellare</name>
    <dbReference type="NCBI Taxonomy" id="395010"/>
    <lineage>
        <taxon>Eukaryota</taxon>
        <taxon>Fungi</taxon>
        <taxon>Dikarya</taxon>
        <taxon>Ascomycota</taxon>
        <taxon>Pezizomycotina</taxon>
        <taxon>Dothideomycetes</taxon>
        <taxon>Dothideomycetidae</taxon>
        <taxon>Mycosphaerellales</taxon>
        <taxon>Mycosphaerellaceae</taxon>
        <taxon>Zasmidium</taxon>
    </lineage>
</organism>
<dbReference type="Proteomes" id="UP001305779">
    <property type="component" value="Unassembled WGS sequence"/>
</dbReference>
<evidence type="ECO:0000313" key="2">
    <source>
        <dbReference type="Proteomes" id="UP001305779"/>
    </source>
</evidence>